<feature type="domain" description="AAA+ ATPase" evidence="2">
    <location>
        <begin position="536"/>
        <end position="665"/>
    </location>
</feature>
<dbReference type="PANTHER" id="PTHR46411">
    <property type="entry name" value="FAMILY ATPASE, PUTATIVE-RELATED"/>
    <property type="match status" value="1"/>
</dbReference>
<feature type="region of interest" description="Disordered" evidence="1">
    <location>
        <begin position="65"/>
        <end position="84"/>
    </location>
</feature>
<comment type="caution">
    <text evidence="3">The sequence shown here is derived from an EMBL/GenBank/DDBJ whole genome shotgun (WGS) entry which is preliminary data.</text>
</comment>
<feature type="region of interest" description="Disordered" evidence="1">
    <location>
        <begin position="390"/>
        <end position="412"/>
    </location>
</feature>
<sequence length="791" mass="89425">MSKAMDLSADDGASSIASFEEVSSFSQKESDQGNSCLNTVDNTESEAIPDVRYVLQYKRKGHVVESRQSGTPFPGATMAEARDGQSKAKKPVIEVITTVFERVNRRGVEPPPVYYGSDGEDCSFDEGANNVNPGNFKRTDILVHSKYLVNALRAVIGSYPGVDFLGEIVSFEAPYHALFHHRDALSRYRISQPSCHDDKYAVSTARHIDILLEFLEKTYGDRIREEEARHRRGMPVATWDWLWLIFKPGEVIYKELHNVWVPFIIDQVIQNDGRDGASRQYQVDCWGVHFSQGKMRRYTKAYNIREFLGEQSISGLQVIPAAFFPEDLGKQGGLSMADNQIAMGKLYWELAKRPAYKEHDGQVLINHGGKTVYNTGRVIIDAEGYDRFCMGPGPDGPRGPPPPHPRYLPPPPPPLRPLAQFGPHCGCQACTEEGDDRPGHFANFEDLDPLKDAPPRNDLYFLVCSPNIPAFILSDRKWGQVSIDHLSEVKCDTEAFKYLVLDEGVKSTVKALIGKFASSEGKVSPWPNDFVRNKGEGRIFLLHGSPGVGKTCTAECVAELTRRPLLSLTSGDISTSMSTWHVEHNLRYFLTLGERYGALVLLDEADVYLEERRSRDLRRNGLVSIFLRALEYYRGVLFLTTNRVESFDPAFTSRIHVALHYQRLGDADRARIWANNFDRLERDSAGKVYVTPSARELVFDRRNNAEVNALRWNGREIRNALQTAVALAETEALDDGLEKVSIAARHIRQVVEMSRGFKEYLIKRRGYDSDDEEEREEEDDNEEENREMAEE</sequence>
<name>A0ABR4EZY4_9PEZI</name>
<reference evidence="3 4" key="1">
    <citation type="submission" date="2024-03" db="EMBL/GenBank/DDBJ databases">
        <title>A high-quality draft genome sequence of Diaporthe vaccinii, a causative agent of upright dieback and viscid rot disease in cranberry plants.</title>
        <authorList>
            <person name="Sarrasin M."/>
            <person name="Lang B.F."/>
            <person name="Burger G."/>
        </authorList>
    </citation>
    <scope>NUCLEOTIDE SEQUENCE [LARGE SCALE GENOMIC DNA]</scope>
    <source>
        <strain evidence="3 4">IS7</strain>
    </source>
</reference>
<dbReference type="CDD" id="cd19481">
    <property type="entry name" value="RecA-like_protease"/>
    <property type="match status" value="1"/>
</dbReference>
<protein>
    <recommendedName>
        <fullName evidence="2">AAA+ ATPase domain-containing protein</fullName>
    </recommendedName>
</protein>
<dbReference type="Pfam" id="PF22942">
    <property type="entry name" value="DUF7025"/>
    <property type="match status" value="1"/>
</dbReference>
<feature type="region of interest" description="Disordered" evidence="1">
    <location>
        <begin position="20"/>
        <end position="40"/>
    </location>
</feature>
<dbReference type="PANTHER" id="PTHR46411:SF2">
    <property type="entry name" value="AAA+ ATPASE DOMAIN-CONTAINING PROTEIN"/>
    <property type="match status" value="1"/>
</dbReference>
<evidence type="ECO:0000313" key="3">
    <source>
        <dbReference type="EMBL" id="KAL2287949.1"/>
    </source>
</evidence>
<dbReference type="Pfam" id="PF23232">
    <property type="entry name" value="AAA_lid_13"/>
    <property type="match status" value="1"/>
</dbReference>
<feature type="region of interest" description="Disordered" evidence="1">
    <location>
        <begin position="767"/>
        <end position="791"/>
    </location>
</feature>
<evidence type="ECO:0000256" key="1">
    <source>
        <dbReference type="SAM" id="MobiDB-lite"/>
    </source>
</evidence>
<dbReference type="EMBL" id="JBAWTH010000018">
    <property type="protein sequence ID" value="KAL2287949.1"/>
    <property type="molecule type" value="Genomic_DNA"/>
</dbReference>
<feature type="compositionally biased region" description="Pro residues" evidence="1">
    <location>
        <begin position="394"/>
        <end position="412"/>
    </location>
</feature>
<dbReference type="SUPFAM" id="SSF52540">
    <property type="entry name" value="P-loop containing nucleoside triphosphate hydrolases"/>
    <property type="match status" value="1"/>
</dbReference>
<evidence type="ECO:0000313" key="4">
    <source>
        <dbReference type="Proteomes" id="UP001600888"/>
    </source>
</evidence>
<dbReference type="Proteomes" id="UP001600888">
    <property type="component" value="Unassembled WGS sequence"/>
</dbReference>
<evidence type="ECO:0000259" key="2">
    <source>
        <dbReference type="SMART" id="SM00382"/>
    </source>
</evidence>
<organism evidence="3 4">
    <name type="scientific">Diaporthe vaccinii</name>
    <dbReference type="NCBI Taxonomy" id="105482"/>
    <lineage>
        <taxon>Eukaryota</taxon>
        <taxon>Fungi</taxon>
        <taxon>Dikarya</taxon>
        <taxon>Ascomycota</taxon>
        <taxon>Pezizomycotina</taxon>
        <taxon>Sordariomycetes</taxon>
        <taxon>Sordariomycetidae</taxon>
        <taxon>Diaporthales</taxon>
        <taxon>Diaporthaceae</taxon>
        <taxon>Diaporthe</taxon>
        <taxon>Diaporthe eres species complex</taxon>
    </lineage>
</organism>
<dbReference type="Pfam" id="PF00004">
    <property type="entry name" value="AAA"/>
    <property type="match status" value="1"/>
</dbReference>
<dbReference type="Gene3D" id="3.40.50.300">
    <property type="entry name" value="P-loop containing nucleotide triphosphate hydrolases"/>
    <property type="match status" value="1"/>
</dbReference>
<dbReference type="InterPro" id="IPR027417">
    <property type="entry name" value="P-loop_NTPase"/>
</dbReference>
<dbReference type="InterPro" id="IPR003959">
    <property type="entry name" value="ATPase_AAA_core"/>
</dbReference>
<gene>
    <name evidence="3" type="ORF">FJTKL_04715</name>
</gene>
<dbReference type="InterPro" id="IPR054289">
    <property type="entry name" value="DUF7025"/>
</dbReference>
<keyword evidence="4" id="KW-1185">Reference proteome</keyword>
<dbReference type="InterPro" id="IPR003593">
    <property type="entry name" value="AAA+_ATPase"/>
</dbReference>
<dbReference type="InterPro" id="IPR056599">
    <property type="entry name" value="AAA_lid_fung"/>
</dbReference>
<accession>A0ABR4EZY4</accession>
<proteinExistence type="predicted"/>
<dbReference type="SMART" id="SM00382">
    <property type="entry name" value="AAA"/>
    <property type="match status" value="1"/>
</dbReference>
<feature type="compositionally biased region" description="Acidic residues" evidence="1">
    <location>
        <begin position="769"/>
        <end position="785"/>
    </location>
</feature>